<evidence type="ECO:0000256" key="8">
    <source>
        <dbReference type="SAM" id="MobiDB-lite"/>
    </source>
</evidence>
<dbReference type="STRING" id="761204.W2R0U2"/>
<dbReference type="GO" id="GO:0046872">
    <property type="term" value="F:metal ion binding"/>
    <property type="evidence" value="ECO:0007669"/>
    <property type="project" value="UniProtKB-KW"/>
</dbReference>
<feature type="region of interest" description="Disordered" evidence="8">
    <location>
        <begin position="1"/>
        <end position="33"/>
    </location>
</feature>
<dbReference type="EMBL" id="KI669565">
    <property type="protein sequence ID" value="ETN18973.1"/>
    <property type="molecule type" value="Genomic_DNA"/>
</dbReference>
<dbReference type="Pfam" id="PF00856">
    <property type="entry name" value="SET"/>
    <property type="match status" value="1"/>
</dbReference>
<feature type="region of interest" description="Disordered" evidence="8">
    <location>
        <begin position="323"/>
        <end position="347"/>
    </location>
</feature>
<evidence type="ECO:0000256" key="5">
    <source>
        <dbReference type="ARBA" id="ARBA00022691"/>
    </source>
</evidence>
<feature type="domain" description="SET" evidence="9">
    <location>
        <begin position="473"/>
        <end position="600"/>
    </location>
</feature>
<dbReference type="VEuPathDB" id="FungiDB:PPTG_04408"/>
<dbReference type="InterPro" id="IPR050973">
    <property type="entry name" value="H3K9_Histone-Lys_N-MTase"/>
</dbReference>
<accession>W2R0U2</accession>
<dbReference type="PROSITE" id="PS50280">
    <property type="entry name" value="SET"/>
    <property type="match status" value="1"/>
</dbReference>
<feature type="compositionally biased region" description="Polar residues" evidence="8">
    <location>
        <begin position="223"/>
        <end position="236"/>
    </location>
</feature>
<feature type="compositionally biased region" description="Polar residues" evidence="8">
    <location>
        <begin position="1"/>
        <end position="10"/>
    </location>
</feature>
<proteinExistence type="predicted"/>
<keyword evidence="3" id="KW-0489">Methyltransferase</keyword>
<dbReference type="GO" id="GO:0008168">
    <property type="term" value="F:methyltransferase activity"/>
    <property type="evidence" value="ECO:0007669"/>
    <property type="project" value="UniProtKB-KW"/>
</dbReference>
<dbReference type="Proteomes" id="UP000018817">
    <property type="component" value="Unassembled WGS sequence"/>
</dbReference>
<reference evidence="11" key="1">
    <citation type="submission" date="2011-12" db="EMBL/GenBank/DDBJ databases">
        <authorList>
            <consortium name="The Broad Institute Genome Sequencing Platform"/>
            <person name="Russ C."/>
            <person name="Tyler B."/>
            <person name="Panabieres F."/>
            <person name="Shan W."/>
            <person name="Tripathy S."/>
            <person name="Grunwald N."/>
            <person name="Machado M."/>
            <person name="Young S.K."/>
            <person name="Zeng Q."/>
            <person name="Gargeya S."/>
            <person name="Fitzgerald M."/>
            <person name="Haas B."/>
            <person name="Abouelleil A."/>
            <person name="Alvarado L."/>
            <person name="Arachchi H.M."/>
            <person name="Berlin A."/>
            <person name="Chapman S.B."/>
            <person name="Gearin G."/>
            <person name="Goldberg J."/>
            <person name="Griggs A."/>
            <person name="Gujja S."/>
            <person name="Hansen M."/>
            <person name="Heiman D."/>
            <person name="Howarth C."/>
            <person name="Larimer J."/>
            <person name="Lui A."/>
            <person name="MacDonald P.J.P."/>
            <person name="McCowen C."/>
            <person name="Montmayeur A."/>
            <person name="Murphy C."/>
            <person name="Neiman D."/>
            <person name="Pearson M."/>
            <person name="Priest M."/>
            <person name="Roberts A."/>
            <person name="Saif S."/>
            <person name="Shea T."/>
            <person name="Sisk P."/>
            <person name="Stolte C."/>
            <person name="Sykes S."/>
            <person name="Wortman J."/>
            <person name="Nusbaum C."/>
            <person name="Birren B."/>
        </authorList>
    </citation>
    <scope>NUCLEOTIDE SEQUENCE [LARGE SCALE GENOMIC DNA]</scope>
    <source>
        <strain evidence="11">INRA-310</strain>
    </source>
</reference>
<dbReference type="AlphaFoldDB" id="W2R0U2"/>
<dbReference type="SUPFAM" id="SSF82199">
    <property type="entry name" value="SET domain"/>
    <property type="match status" value="1"/>
</dbReference>
<evidence type="ECO:0000256" key="4">
    <source>
        <dbReference type="ARBA" id="ARBA00022679"/>
    </source>
</evidence>
<evidence type="ECO:0000313" key="11">
    <source>
        <dbReference type="Proteomes" id="UP000018817"/>
    </source>
</evidence>
<evidence type="ECO:0000256" key="6">
    <source>
        <dbReference type="ARBA" id="ARBA00022723"/>
    </source>
</evidence>
<name>W2R0U2_PHYN3</name>
<evidence type="ECO:0000256" key="3">
    <source>
        <dbReference type="ARBA" id="ARBA00022603"/>
    </source>
</evidence>
<evidence type="ECO:0000256" key="7">
    <source>
        <dbReference type="ARBA" id="ARBA00022833"/>
    </source>
</evidence>
<dbReference type="InterPro" id="IPR001214">
    <property type="entry name" value="SET_dom"/>
</dbReference>
<reference evidence="10 11" key="2">
    <citation type="submission" date="2013-11" db="EMBL/GenBank/DDBJ databases">
        <title>The Genome Sequence of Phytophthora parasitica INRA-310.</title>
        <authorList>
            <consortium name="The Broad Institute Genomics Platform"/>
            <person name="Russ C."/>
            <person name="Tyler B."/>
            <person name="Panabieres F."/>
            <person name="Shan W."/>
            <person name="Tripathy S."/>
            <person name="Grunwald N."/>
            <person name="Machado M."/>
            <person name="Johnson C.S."/>
            <person name="Arredondo F."/>
            <person name="Hong C."/>
            <person name="Coffey M."/>
            <person name="Young S.K."/>
            <person name="Zeng Q."/>
            <person name="Gargeya S."/>
            <person name="Fitzgerald M."/>
            <person name="Abouelleil A."/>
            <person name="Alvarado L."/>
            <person name="Chapman S.B."/>
            <person name="Gainer-Dewar J."/>
            <person name="Goldberg J."/>
            <person name="Griggs A."/>
            <person name="Gujja S."/>
            <person name="Hansen M."/>
            <person name="Howarth C."/>
            <person name="Imamovic A."/>
            <person name="Ireland A."/>
            <person name="Larimer J."/>
            <person name="McCowan C."/>
            <person name="Murphy C."/>
            <person name="Pearson M."/>
            <person name="Poon T.W."/>
            <person name="Priest M."/>
            <person name="Roberts A."/>
            <person name="Saif S."/>
            <person name="Shea T."/>
            <person name="Sykes S."/>
            <person name="Wortman J."/>
            <person name="Nusbaum C."/>
            <person name="Birren B."/>
        </authorList>
    </citation>
    <scope>NUCLEOTIDE SEQUENCE [LARGE SCALE GENOMIC DNA]</scope>
    <source>
        <strain evidence="10 11">INRA-310</strain>
    </source>
</reference>
<keyword evidence="4" id="KW-0808">Transferase</keyword>
<dbReference type="SMART" id="SM00317">
    <property type="entry name" value="SET"/>
    <property type="match status" value="1"/>
</dbReference>
<dbReference type="Gene3D" id="2.170.270.10">
    <property type="entry name" value="SET domain"/>
    <property type="match status" value="1"/>
</dbReference>
<dbReference type="GO" id="GO:0032259">
    <property type="term" value="P:methylation"/>
    <property type="evidence" value="ECO:0007669"/>
    <property type="project" value="UniProtKB-KW"/>
</dbReference>
<dbReference type="PANTHER" id="PTHR46223:SF3">
    <property type="entry name" value="HISTONE-LYSINE N-METHYLTRANSFERASE SET-23"/>
    <property type="match status" value="1"/>
</dbReference>
<feature type="region of interest" description="Disordered" evidence="8">
    <location>
        <begin position="201"/>
        <end position="236"/>
    </location>
</feature>
<feature type="region of interest" description="Disordered" evidence="8">
    <location>
        <begin position="253"/>
        <end position="286"/>
    </location>
</feature>
<organism evidence="10 11">
    <name type="scientific">Phytophthora nicotianae (strain INRA-310)</name>
    <name type="common">Phytophthora parasitica</name>
    <dbReference type="NCBI Taxonomy" id="761204"/>
    <lineage>
        <taxon>Eukaryota</taxon>
        <taxon>Sar</taxon>
        <taxon>Stramenopiles</taxon>
        <taxon>Oomycota</taxon>
        <taxon>Peronosporomycetes</taxon>
        <taxon>Peronosporales</taxon>
        <taxon>Peronosporaceae</taxon>
        <taxon>Phytophthora</taxon>
    </lineage>
</organism>
<evidence type="ECO:0000256" key="1">
    <source>
        <dbReference type="ARBA" id="ARBA00004286"/>
    </source>
</evidence>
<dbReference type="RefSeq" id="XP_008894901.1">
    <property type="nucleotide sequence ID" value="XM_008896653.1"/>
</dbReference>
<keyword evidence="6" id="KW-0479">Metal-binding</keyword>
<evidence type="ECO:0000313" key="10">
    <source>
        <dbReference type="EMBL" id="ETN18973.1"/>
    </source>
</evidence>
<keyword evidence="2" id="KW-0158">Chromosome</keyword>
<dbReference type="PANTHER" id="PTHR46223">
    <property type="entry name" value="HISTONE-LYSINE N-METHYLTRANSFERASE SUV39H"/>
    <property type="match status" value="1"/>
</dbReference>
<dbReference type="GO" id="GO:0005694">
    <property type="term" value="C:chromosome"/>
    <property type="evidence" value="ECO:0007669"/>
    <property type="project" value="UniProtKB-SubCell"/>
</dbReference>
<keyword evidence="5" id="KW-0949">S-adenosyl-L-methionine</keyword>
<gene>
    <name evidence="10" type="ORF">PPTG_04408</name>
</gene>
<evidence type="ECO:0000256" key="2">
    <source>
        <dbReference type="ARBA" id="ARBA00022454"/>
    </source>
</evidence>
<sequence length="625" mass="69690">MDFQQTSVRKYNNHTKKSGEHNNPSPTKRQKQNHHTALLITQRSVLEAATPVDQFQLTNLNRRAGVPQPHDKASQFQTCTQRNGGAQCLPAPPESFLAGDVVEYYSQGYVCGDRRGHRIAVVLKIVSMDDNPFPVSLDTQEPLPLTAMVRRRFDGVANELPIDRVRWRKLRSNKLVTGMHDAPTSADRLGAAMKAAVLSGERCHTTSGTRRDQQPPAPPALSEPTTQRCSSRSFQSARPILRLSRSQVASCRREVEGDAAEGVDGATKGEEDVTTTDEVPSPPPWSRNELQRIERVIEAEVTDAQPRAASDFVKAIPTRWQRQKIRHQRKVKGGDWSKGRSRKHRHEAMCGLTRSGTQLYYSHATKTERVKDILRLRGLRTRLRELRQRRPTYQKPPPSVNFPPTLPIEVQWPSNIRMVTECLNPEGVQFKDAVDFSRCSCTGDCFMDLCANVDGALYCTPDACNLDGIRSNAPRTLATSKLFDTDRVGLGVFTSTDLTAGDVISEYAGVLNASDPIDAGQPGQRMKHNTGCAMLLNARSTRRQYIYVESLNCGSTVRFISHSHTPNAAFVEVYNRSSVKVLVRMTKNLYAGSQITVDYGNQTWFRCACDECWTGADGSEDDESS</sequence>
<protein>
    <recommendedName>
        <fullName evidence="9">SET domain-containing protein</fullName>
    </recommendedName>
</protein>
<feature type="compositionally biased region" description="Basic and acidic residues" evidence="8">
    <location>
        <begin position="201"/>
        <end position="213"/>
    </location>
</feature>
<comment type="subcellular location">
    <subcellularLocation>
        <location evidence="1">Chromosome</location>
    </subcellularLocation>
</comment>
<dbReference type="InterPro" id="IPR046341">
    <property type="entry name" value="SET_dom_sf"/>
</dbReference>
<keyword evidence="7" id="KW-0862">Zinc</keyword>
<evidence type="ECO:0000259" key="9">
    <source>
        <dbReference type="PROSITE" id="PS50280"/>
    </source>
</evidence>
<dbReference type="GeneID" id="20174505"/>